<name>A0ABP0VPZ2_9BRYO</name>
<dbReference type="EMBL" id="OZ020096">
    <property type="protein sequence ID" value="CAK9255941.1"/>
    <property type="molecule type" value="Genomic_DNA"/>
</dbReference>
<protein>
    <submittedName>
        <fullName evidence="1">Uncharacterized protein</fullName>
    </submittedName>
</protein>
<reference evidence="1 2" key="1">
    <citation type="submission" date="2024-02" db="EMBL/GenBank/DDBJ databases">
        <authorList>
            <consortium name="ELIXIR-Norway"/>
            <consortium name="Elixir Norway"/>
        </authorList>
    </citation>
    <scope>NUCLEOTIDE SEQUENCE [LARGE SCALE GENOMIC DNA]</scope>
</reference>
<proteinExistence type="predicted"/>
<dbReference type="Proteomes" id="UP001497444">
    <property type="component" value="Chromosome 1"/>
</dbReference>
<gene>
    <name evidence="1" type="ORF">CSSPJE1EN1_LOCUS1419</name>
</gene>
<keyword evidence="2" id="KW-1185">Reference proteome</keyword>
<organism evidence="1 2">
    <name type="scientific">Sphagnum jensenii</name>
    <dbReference type="NCBI Taxonomy" id="128206"/>
    <lineage>
        <taxon>Eukaryota</taxon>
        <taxon>Viridiplantae</taxon>
        <taxon>Streptophyta</taxon>
        <taxon>Embryophyta</taxon>
        <taxon>Bryophyta</taxon>
        <taxon>Sphagnophytina</taxon>
        <taxon>Sphagnopsida</taxon>
        <taxon>Sphagnales</taxon>
        <taxon>Sphagnaceae</taxon>
        <taxon>Sphagnum</taxon>
    </lineage>
</organism>
<evidence type="ECO:0000313" key="1">
    <source>
        <dbReference type="EMBL" id="CAK9255941.1"/>
    </source>
</evidence>
<sequence>MASFSCSSISNTWRESRKLHRSPVSIMAWFQSAIAAASPLVKYSTTVCLSVKVLLTLVRSWTNLVTLASAVKNISFVALTCEKCFSEITSVFLSFNSDLQSDFSCL</sequence>
<accession>A0ABP0VPZ2</accession>
<evidence type="ECO:0000313" key="2">
    <source>
        <dbReference type="Proteomes" id="UP001497444"/>
    </source>
</evidence>